<dbReference type="GO" id="GO:0006351">
    <property type="term" value="P:DNA-templated transcription"/>
    <property type="evidence" value="ECO:0007669"/>
    <property type="project" value="TreeGrafter"/>
</dbReference>
<dbReference type="GO" id="GO:0043565">
    <property type="term" value="F:sequence-specific DNA binding"/>
    <property type="evidence" value="ECO:0007669"/>
    <property type="project" value="TreeGrafter"/>
</dbReference>
<dbReference type="Proteomes" id="UP000273516">
    <property type="component" value="Unassembled WGS sequence"/>
</dbReference>
<dbReference type="AlphaFoldDB" id="A0A3M0N2L4"/>
<dbReference type="Pfam" id="PF00126">
    <property type="entry name" value="HTH_1"/>
    <property type="match status" value="1"/>
</dbReference>
<dbReference type="CDD" id="cd08422">
    <property type="entry name" value="PBP2_CrgA_like"/>
    <property type="match status" value="1"/>
</dbReference>
<evidence type="ECO:0000256" key="1">
    <source>
        <dbReference type="ARBA" id="ARBA00009437"/>
    </source>
</evidence>
<dbReference type="EMBL" id="QOKZ01000001">
    <property type="protein sequence ID" value="RMC37987.1"/>
    <property type="molecule type" value="Genomic_DNA"/>
</dbReference>
<accession>A0A3M0N2L4</accession>
<keyword evidence="3" id="KW-0238">DNA-binding</keyword>
<dbReference type="PANTHER" id="PTHR30537">
    <property type="entry name" value="HTH-TYPE TRANSCRIPTIONAL REGULATOR"/>
    <property type="match status" value="1"/>
</dbReference>
<keyword evidence="2" id="KW-0805">Transcription regulation</keyword>
<dbReference type="GO" id="GO:0003700">
    <property type="term" value="F:DNA-binding transcription factor activity"/>
    <property type="evidence" value="ECO:0007669"/>
    <property type="project" value="InterPro"/>
</dbReference>
<dbReference type="SUPFAM" id="SSF53850">
    <property type="entry name" value="Periplasmic binding protein-like II"/>
    <property type="match status" value="1"/>
</dbReference>
<dbReference type="FunFam" id="1.10.10.10:FF:000001">
    <property type="entry name" value="LysR family transcriptional regulator"/>
    <property type="match status" value="1"/>
</dbReference>
<dbReference type="Pfam" id="PF03466">
    <property type="entry name" value="LysR_substrate"/>
    <property type="match status" value="1"/>
</dbReference>
<dbReference type="PROSITE" id="PS50931">
    <property type="entry name" value="HTH_LYSR"/>
    <property type="match status" value="1"/>
</dbReference>
<protein>
    <submittedName>
        <fullName evidence="6">LysR family transcriptional regulator</fullName>
    </submittedName>
</protein>
<name>A0A3M0N2L4_9RHOB</name>
<reference evidence="6 7" key="1">
    <citation type="submission" date="2018-07" db="EMBL/GenBank/DDBJ databases">
        <authorList>
            <person name="Zhang Y."/>
            <person name="Wang L."/>
            <person name="Ma S."/>
        </authorList>
    </citation>
    <scope>NUCLEOTIDE SEQUENCE [LARGE SCALE GENOMIC DNA]</scope>
    <source>
        <strain evidence="6 7">4-2</strain>
    </source>
</reference>
<dbReference type="InterPro" id="IPR036390">
    <property type="entry name" value="WH_DNA-bd_sf"/>
</dbReference>
<evidence type="ECO:0000259" key="5">
    <source>
        <dbReference type="PROSITE" id="PS50931"/>
    </source>
</evidence>
<evidence type="ECO:0000256" key="4">
    <source>
        <dbReference type="ARBA" id="ARBA00023163"/>
    </source>
</evidence>
<dbReference type="InterPro" id="IPR036388">
    <property type="entry name" value="WH-like_DNA-bd_sf"/>
</dbReference>
<dbReference type="InterPro" id="IPR058163">
    <property type="entry name" value="LysR-type_TF_proteobact-type"/>
</dbReference>
<evidence type="ECO:0000313" key="7">
    <source>
        <dbReference type="Proteomes" id="UP000273516"/>
    </source>
</evidence>
<dbReference type="RefSeq" id="WP_122111070.1">
    <property type="nucleotide sequence ID" value="NZ_QOKZ01000001.1"/>
</dbReference>
<dbReference type="InterPro" id="IPR000847">
    <property type="entry name" value="LysR_HTH_N"/>
</dbReference>
<gene>
    <name evidence="6" type="ORF">C9E81_04540</name>
</gene>
<evidence type="ECO:0000256" key="3">
    <source>
        <dbReference type="ARBA" id="ARBA00023125"/>
    </source>
</evidence>
<dbReference type="Gene3D" id="1.10.10.10">
    <property type="entry name" value="Winged helix-like DNA-binding domain superfamily/Winged helix DNA-binding domain"/>
    <property type="match status" value="1"/>
</dbReference>
<feature type="domain" description="HTH lysR-type" evidence="5">
    <location>
        <begin position="1"/>
        <end position="59"/>
    </location>
</feature>
<sequence length="297" mass="32247">MNHLKSLRVFTRVVELGSFAAAARELGLSPAAVGNHVRSLESWFGASLLLRTTRQQSLTEEGREVIEQAAAILDGMTALDDLACRNLEPAGPVSISAPIGIGRQFVAPIIHRLLQKHPRLRVDLRLSDRPEDLVKSGLDLAVRNGPLAGGETLIARSVARQTLVLGAAPSYAEKWGLPENLEELRNHNTVSYSRNGRPRQWLFPTEDGMVQIEPPASFMATDIGTLCDAAINGLGIIWQPEWLLAPHFESGALIPVMVDQPALTIDTYLVRPDASPPKRVRIAADFIAAGLTGKLGR</sequence>
<dbReference type="SUPFAM" id="SSF46785">
    <property type="entry name" value="Winged helix' DNA-binding domain"/>
    <property type="match status" value="1"/>
</dbReference>
<comment type="caution">
    <text evidence="6">The sequence shown here is derived from an EMBL/GenBank/DDBJ whole genome shotgun (WGS) entry which is preliminary data.</text>
</comment>
<dbReference type="OrthoDB" id="9813056at2"/>
<evidence type="ECO:0000313" key="6">
    <source>
        <dbReference type="EMBL" id="RMC37987.1"/>
    </source>
</evidence>
<dbReference type="Gene3D" id="3.40.190.290">
    <property type="match status" value="1"/>
</dbReference>
<proteinExistence type="inferred from homology"/>
<dbReference type="PANTHER" id="PTHR30537:SF5">
    <property type="entry name" value="HTH-TYPE TRANSCRIPTIONAL ACTIVATOR TTDR-RELATED"/>
    <property type="match status" value="1"/>
</dbReference>
<comment type="similarity">
    <text evidence="1">Belongs to the LysR transcriptional regulatory family.</text>
</comment>
<dbReference type="InterPro" id="IPR005119">
    <property type="entry name" value="LysR_subst-bd"/>
</dbReference>
<keyword evidence="7" id="KW-1185">Reference proteome</keyword>
<evidence type="ECO:0000256" key="2">
    <source>
        <dbReference type="ARBA" id="ARBA00023015"/>
    </source>
</evidence>
<organism evidence="6 7">
    <name type="scientific">Paracoccus alkanivorans</name>
    <dbReference type="NCBI Taxonomy" id="2116655"/>
    <lineage>
        <taxon>Bacteria</taxon>
        <taxon>Pseudomonadati</taxon>
        <taxon>Pseudomonadota</taxon>
        <taxon>Alphaproteobacteria</taxon>
        <taxon>Rhodobacterales</taxon>
        <taxon>Paracoccaceae</taxon>
        <taxon>Paracoccus</taxon>
    </lineage>
</organism>
<keyword evidence="4" id="KW-0804">Transcription</keyword>